<feature type="non-terminal residue" evidence="1">
    <location>
        <position position="1"/>
    </location>
</feature>
<name>A0A381VE95_9ZZZZ</name>
<proteinExistence type="predicted"/>
<accession>A0A381VE95</accession>
<reference evidence="1" key="1">
    <citation type="submission" date="2018-05" db="EMBL/GenBank/DDBJ databases">
        <authorList>
            <person name="Lanie J.A."/>
            <person name="Ng W.-L."/>
            <person name="Kazmierczak K.M."/>
            <person name="Andrzejewski T.M."/>
            <person name="Davidsen T.M."/>
            <person name="Wayne K.J."/>
            <person name="Tettelin H."/>
            <person name="Glass J.I."/>
            <person name="Rusch D."/>
            <person name="Podicherti R."/>
            <person name="Tsui H.-C.T."/>
            <person name="Winkler M.E."/>
        </authorList>
    </citation>
    <scope>NUCLEOTIDE SEQUENCE</scope>
</reference>
<sequence>KPHSIDEYVLIDEFYDACRYAISLALHNN</sequence>
<organism evidence="1">
    <name type="scientific">marine metagenome</name>
    <dbReference type="NCBI Taxonomy" id="408172"/>
    <lineage>
        <taxon>unclassified sequences</taxon>
        <taxon>metagenomes</taxon>
        <taxon>ecological metagenomes</taxon>
    </lineage>
</organism>
<evidence type="ECO:0000313" key="1">
    <source>
        <dbReference type="EMBL" id="SVA38484.1"/>
    </source>
</evidence>
<dbReference type="EMBL" id="UINC01008555">
    <property type="protein sequence ID" value="SVA38484.1"/>
    <property type="molecule type" value="Genomic_DNA"/>
</dbReference>
<gene>
    <name evidence="1" type="ORF">METZ01_LOCUS91338</name>
</gene>
<protein>
    <submittedName>
        <fullName evidence="1">Uncharacterized protein</fullName>
    </submittedName>
</protein>
<dbReference type="AlphaFoldDB" id="A0A381VE95"/>